<protein>
    <submittedName>
        <fullName evidence="1">Uncharacterized protein</fullName>
    </submittedName>
</protein>
<proteinExistence type="predicted"/>
<evidence type="ECO:0000313" key="1">
    <source>
        <dbReference type="EMBL" id="KAK8224562.1"/>
    </source>
</evidence>
<keyword evidence="2" id="KW-1185">Reference proteome</keyword>
<sequence>MSEWCKQELWCCCALYPFLCLLLLLPLRPACLPVWLPLSTISVGLGNQRVLLDVKSNSTHFAQHEQSMQEFFEIPIDNYVQQRFHIVPGHDAAFPLLIQHFLHDPLPPSTSYRDDSTKRIRRKKKT</sequence>
<name>A0ABR1YBS6_9PEZI</name>
<accession>A0ABR1YBS6</accession>
<organism evidence="1 2">
    <name type="scientific">Phyllosticta capitalensis</name>
    <dbReference type="NCBI Taxonomy" id="121624"/>
    <lineage>
        <taxon>Eukaryota</taxon>
        <taxon>Fungi</taxon>
        <taxon>Dikarya</taxon>
        <taxon>Ascomycota</taxon>
        <taxon>Pezizomycotina</taxon>
        <taxon>Dothideomycetes</taxon>
        <taxon>Dothideomycetes incertae sedis</taxon>
        <taxon>Botryosphaeriales</taxon>
        <taxon>Phyllostictaceae</taxon>
        <taxon>Phyllosticta</taxon>
    </lineage>
</organism>
<comment type="caution">
    <text evidence="1">The sequence shown here is derived from an EMBL/GenBank/DDBJ whole genome shotgun (WGS) entry which is preliminary data.</text>
</comment>
<dbReference type="Proteomes" id="UP001492380">
    <property type="component" value="Unassembled WGS sequence"/>
</dbReference>
<dbReference type="EMBL" id="JBBWRZ010000012">
    <property type="protein sequence ID" value="KAK8224562.1"/>
    <property type="molecule type" value="Genomic_DNA"/>
</dbReference>
<reference evidence="1 2" key="1">
    <citation type="submission" date="2024-04" db="EMBL/GenBank/DDBJ databases">
        <title>Phyllosticta paracitricarpa is synonymous to the EU quarantine fungus P. citricarpa based on phylogenomic analyses.</title>
        <authorList>
            <consortium name="Lawrence Berkeley National Laboratory"/>
            <person name="Van Ingen-Buijs V.A."/>
            <person name="Van Westerhoven A.C."/>
            <person name="Haridas S."/>
            <person name="Skiadas P."/>
            <person name="Martin F."/>
            <person name="Groenewald J.Z."/>
            <person name="Crous P.W."/>
            <person name="Seidl M.F."/>
        </authorList>
    </citation>
    <scope>NUCLEOTIDE SEQUENCE [LARGE SCALE GENOMIC DNA]</scope>
    <source>
        <strain evidence="1 2">CBS 123374</strain>
    </source>
</reference>
<gene>
    <name evidence="1" type="ORF">HDK90DRAFT_469991</name>
</gene>
<evidence type="ECO:0000313" key="2">
    <source>
        <dbReference type="Proteomes" id="UP001492380"/>
    </source>
</evidence>